<name>D8QVB5_SELML</name>
<dbReference type="InParanoid" id="D8QVB5"/>
<dbReference type="GO" id="GO:0006355">
    <property type="term" value="P:regulation of DNA-templated transcription"/>
    <property type="evidence" value="ECO:0000318"/>
    <property type="project" value="GO_Central"/>
</dbReference>
<organism evidence="3">
    <name type="scientific">Selaginella moellendorffii</name>
    <name type="common">Spikemoss</name>
    <dbReference type="NCBI Taxonomy" id="88036"/>
    <lineage>
        <taxon>Eukaryota</taxon>
        <taxon>Viridiplantae</taxon>
        <taxon>Streptophyta</taxon>
        <taxon>Embryophyta</taxon>
        <taxon>Tracheophyta</taxon>
        <taxon>Lycopodiopsida</taxon>
        <taxon>Selaginellales</taxon>
        <taxon>Selaginellaceae</taxon>
        <taxon>Selaginella</taxon>
    </lineage>
</organism>
<proteinExistence type="predicted"/>
<dbReference type="Gramene" id="EFJ36029">
    <property type="protein sequence ID" value="EFJ36029"/>
    <property type="gene ID" value="SELMODRAFT_404435"/>
</dbReference>
<dbReference type="Proteomes" id="UP000001514">
    <property type="component" value="Unassembled WGS sequence"/>
</dbReference>
<reference evidence="2 3" key="1">
    <citation type="journal article" date="2011" name="Science">
        <title>The Selaginella genome identifies genetic changes associated with the evolution of vascular plants.</title>
        <authorList>
            <person name="Banks J.A."/>
            <person name="Nishiyama T."/>
            <person name="Hasebe M."/>
            <person name="Bowman J.L."/>
            <person name="Gribskov M."/>
            <person name="dePamphilis C."/>
            <person name="Albert V.A."/>
            <person name="Aono N."/>
            <person name="Aoyama T."/>
            <person name="Ambrose B.A."/>
            <person name="Ashton N.W."/>
            <person name="Axtell M.J."/>
            <person name="Barker E."/>
            <person name="Barker M.S."/>
            <person name="Bennetzen J.L."/>
            <person name="Bonawitz N.D."/>
            <person name="Chapple C."/>
            <person name="Cheng C."/>
            <person name="Correa L.G."/>
            <person name="Dacre M."/>
            <person name="DeBarry J."/>
            <person name="Dreyer I."/>
            <person name="Elias M."/>
            <person name="Engstrom E.M."/>
            <person name="Estelle M."/>
            <person name="Feng L."/>
            <person name="Finet C."/>
            <person name="Floyd S.K."/>
            <person name="Frommer W.B."/>
            <person name="Fujita T."/>
            <person name="Gramzow L."/>
            <person name="Gutensohn M."/>
            <person name="Harholt J."/>
            <person name="Hattori M."/>
            <person name="Heyl A."/>
            <person name="Hirai T."/>
            <person name="Hiwatashi Y."/>
            <person name="Ishikawa M."/>
            <person name="Iwata M."/>
            <person name="Karol K.G."/>
            <person name="Koehler B."/>
            <person name="Kolukisaoglu U."/>
            <person name="Kubo M."/>
            <person name="Kurata T."/>
            <person name="Lalonde S."/>
            <person name="Li K."/>
            <person name="Li Y."/>
            <person name="Litt A."/>
            <person name="Lyons E."/>
            <person name="Manning G."/>
            <person name="Maruyama T."/>
            <person name="Michael T.P."/>
            <person name="Mikami K."/>
            <person name="Miyazaki S."/>
            <person name="Morinaga S."/>
            <person name="Murata T."/>
            <person name="Mueller-Roeber B."/>
            <person name="Nelson D.R."/>
            <person name="Obara M."/>
            <person name="Oguri Y."/>
            <person name="Olmstead R.G."/>
            <person name="Onodera N."/>
            <person name="Petersen B.L."/>
            <person name="Pils B."/>
            <person name="Prigge M."/>
            <person name="Rensing S.A."/>
            <person name="Riano-Pachon D.M."/>
            <person name="Roberts A.W."/>
            <person name="Sato Y."/>
            <person name="Scheller H.V."/>
            <person name="Schulz B."/>
            <person name="Schulz C."/>
            <person name="Shakirov E.V."/>
            <person name="Shibagaki N."/>
            <person name="Shinohara N."/>
            <person name="Shippen D.E."/>
            <person name="Soerensen I."/>
            <person name="Sotooka R."/>
            <person name="Sugimoto N."/>
            <person name="Sugita M."/>
            <person name="Sumikawa N."/>
            <person name="Tanurdzic M."/>
            <person name="Theissen G."/>
            <person name="Ulvskov P."/>
            <person name="Wakazuki S."/>
            <person name="Weng J.K."/>
            <person name="Willats W.W."/>
            <person name="Wipf D."/>
            <person name="Wolf P.G."/>
            <person name="Yang L."/>
            <person name="Zimmer A.D."/>
            <person name="Zhu Q."/>
            <person name="Mitros T."/>
            <person name="Hellsten U."/>
            <person name="Loque D."/>
            <person name="Otillar R."/>
            <person name="Salamov A."/>
            <person name="Schmutz J."/>
            <person name="Shapiro H."/>
            <person name="Lindquist E."/>
            <person name="Lucas S."/>
            <person name="Rokhsar D."/>
            <person name="Grigoriev I.V."/>
        </authorList>
    </citation>
    <scope>NUCLEOTIDE SEQUENCE [LARGE SCALE GENOMIC DNA]</scope>
</reference>
<dbReference type="EMBL" id="GL377567">
    <property type="protein sequence ID" value="EFJ36029.1"/>
    <property type="molecule type" value="Genomic_DNA"/>
</dbReference>
<accession>D8QVB5</accession>
<dbReference type="InterPro" id="IPR036249">
    <property type="entry name" value="Thioredoxin-like_sf"/>
</dbReference>
<protein>
    <recommendedName>
        <fullName evidence="4">Thioredoxin domain-containing protein</fullName>
    </recommendedName>
</protein>
<dbReference type="PANTHER" id="PTHR34669:SF1">
    <property type="entry name" value="THIOREDOXIN-LIKE FOLD DOMAIN-CONTAINING PROTEIN MRL7L, CHLOROPLASTIC"/>
    <property type="match status" value="1"/>
</dbReference>
<feature type="region of interest" description="Disordered" evidence="1">
    <location>
        <begin position="122"/>
        <end position="152"/>
    </location>
</feature>
<sequence>MAMAMSVFLAGLQMRGIRGSLLANKDTHRPLRCSSSGGDQDTASSSSYASFDWDSEAPSAKEQRRLIRKELARKVMTEVVKNMEEVDYPLWMDDEGDPEWNDDEPDDGWGFDVSKFFEKPAAKNSTKNKQDRRNSSTSSAAATLESDGSDSEADYDAWDLEDKFQWMVWEISQSEWHDVVFEDKRPLLVLVYERYGPRSNACFQTLKELEKASFICLIYKQAARIDAQRDRDMVAALKLDSFPALLVIRESKLLHRIYGSRTEDEILQATAHFFHGARRPAFLGTGLTTVEAVPECKPSKKKESKVNKALE</sequence>
<dbReference type="Gene3D" id="3.40.30.10">
    <property type="entry name" value="Glutaredoxin"/>
    <property type="match status" value="1"/>
</dbReference>
<evidence type="ECO:0000256" key="1">
    <source>
        <dbReference type="SAM" id="MobiDB-lite"/>
    </source>
</evidence>
<dbReference type="HOGENOM" id="CLU_895441_0_0_1"/>
<feature type="region of interest" description="Disordered" evidence="1">
    <location>
        <begin position="28"/>
        <end position="55"/>
    </location>
</feature>
<dbReference type="AlphaFoldDB" id="D8QVB5"/>
<dbReference type="PANTHER" id="PTHR34669">
    <property type="entry name" value="THIOREDOXIN-LIKE FOLD DOMAIN-CONTAINING PROTEIN MRL7L, CHLOROPLASTIC"/>
    <property type="match status" value="1"/>
</dbReference>
<dbReference type="GO" id="GO:0009570">
    <property type="term" value="C:chloroplast stroma"/>
    <property type="evidence" value="ECO:0000318"/>
    <property type="project" value="GO_Central"/>
</dbReference>
<keyword evidence="3" id="KW-1185">Reference proteome</keyword>
<dbReference type="GO" id="GO:0009658">
    <property type="term" value="P:chloroplast organization"/>
    <property type="evidence" value="ECO:0000318"/>
    <property type="project" value="GO_Central"/>
</dbReference>
<evidence type="ECO:0000313" key="3">
    <source>
        <dbReference type="Proteomes" id="UP000001514"/>
    </source>
</evidence>
<evidence type="ECO:0000313" key="2">
    <source>
        <dbReference type="EMBL" id="EFJ36029.1"/>
    </source>
</evidence>
<evidence type="ECO:0008006" key="4">
    <source>
        <dbReference type="Google" id="ProtNLM"/>
    </source>
</evidence>
<dbReference type="FunCoup" id="D8QVB5">
    <property type="interactions" value="1317"/>
</dbReference>
<dbReference type="eggNOG" id="ENOG502QPQP">
    <property type="taxonomic scope" value="Eukaryota"/>
</dbReference>
<gene>
    <name evidence="2" type="ORF">SELMODRAFT_404435</name>
</gene>
<feature type="compositionally biased region" description="Low complexity" evidence="1">
    <location>
        <begin position="39"/>
        <end position="52"/>
    </location>
</feature>
<dbReference type="KEGG" id="smo:SELMODRAFT_404435"/>
<dbReference type="InterPro" id="IPR044701">
    <property type="entry name" value="MRL7/MRL7L"/>
</dbReference>
<dbReference type="SUPFAM" id="SSF52833">
    <property type="entry name" value="Thioredoxin-like"/>
    <property type="match status" value="1"/>
</dbReference>